<dbReference type="Proteomes" id="UP001236585">
    <property type="component" value="Chromosome"/>
</dbReference>
<evidence type="ECO:0000256" key="4">
    <source>
        <dbReference type="ARBA" id="ARBA00023163"/>
    </source>
</evidence>
<evidence type="ECO:0000256" key="1">
    <source>
        <dbReference type="ARBA" id="ARBA00005820"/>
    </source>
</evidence>
<evidence type="ECO:0000256" key="6">
    <source>
        <dbReference type="SAM" id="MobiDB-lite"/>
    </source>
</evidence>
<dbReference type="InterPro" id="IPR051677">
    <property type="entry name" value="AfsR-DnrI-RedD_regulator"/>
</dbReference>
<dbReference type="InterPro" id="IPR003593">
    <property type="entry name" value="AAA+_ATPase"/>
</dbReference>
<feature type="region of interest" description="Disordered" evidence="6">
    <location>
        <begin position="257"/>
        <end position="276"/>
    </location>
</feature>
<sequence>MVEYQLSGAVEARVGGALAPLGGPKQRCVLAVLLANHGTVVSVDRLIDAVWEDKPPPKALASLRAYVTNLRRILPVSTDTVAQPKLRLASRAYGYQLTLLDDDSVDLHRFETLVKEGRAALVRGAAAAAFDKLGTALTSWRGDPFGEFTHRDFAHADATRYIALRHTAIEARFDAALQSGDGGDLVPEIEAAIAADSTEERLWGHLMVALYRAGRTSDAIRAFDRARATLDRELGTAPGDGLQTLYRKICDKATDLHFNPPAEPPAVSPGSDPQSQIPFVGRNSELESITAALGNTRAGTGGLILLTGESGIGKTALAQAVSTHARKADMAIAWAAHPPGVRLPLMWTWIQLLRRLGDELGQPGRNAVRRVAPGVVDALVPEWTERDAINSGVRAAATGFALIEGVVSALCELSAIRPLLLVLDDLHLADFPSGNALSLLSAQLGRAPIQVIGNWTYFGSGRPMNRPTFERLVRLEAARSIHLDGIGPAAAATLVDALAGTGTEGAVSQRVWNRTGGNPLYIRELVSVLVAHDRLHDASDGHTDDVSAAVAGMVGQRLGRLDRPSRRALAAAAVIGAEFDIADLADVVDLSVSTVQARLRPAYETGLLDEVADRPGCYRFGHGLLHDAVLTQVPGSERAAVHAAIAAHSAASIATAAYEDVISVADHAWRAGTEINLEIALEIYETAIQRGLARSAYDDIAILAGHALQVCRKLPPKPEPLQRQASLWLHLAGAHAILDGQNSPAAAAAVQRAFEIGEHASGKHYHGAVAMQCYMLCVRGRLDEAQALASGLVAQYAATGDPDVGVSSHFVQVMLHTLRGEHEAQESVAGTMMARFPPPETVADPLVFFHPRVYCWLSLGRALLGDRAGAHRQRKVALELAQSRRAHFDILAAKLVRVEIDAILGVTDGTVAAAEEVYQEMMAAGSPQWAACARMIGEWARTLSGEGGDRDAAFEAFRDYTHDGSMVMTPFFLALIADIENHHGHVDHAQQLLERAQAVANATGEHIWDEQLARRLAVSAAT</sequence>
<keyword evidence="4" id="KW-0804">Transcription</keyword>
<dbReference type="SMART" id="SM00862">
    <property type="entry name" value="Trans_reg_C"/>
    <property type="match status" value="1"/>
</dbReference>
<dbReference type="Gene3D" id="1.25.40.10">
    <property type="entry name" value="Tetratricopeptide repeat domain"/>
    <property type="match status" value="1"/>
</dbReference>
<dbReference type="InterPro" id="IPR001867">
    <property type="entry name" value="OmpR/PhoB-type_DNA-bd"/>
</dbReference>
<evidence type="ECO:0000256" key="2">
    <source>
        <dbReference type="ARBA" id="ARBA00023015"/>
    </source>
</evidence>
<dbReference type="InterPro" id="IPR036388">
    <property type="entry name" value="WH-like_DNA-bd_sf"/>
</dbReference>
<accession>A0ABY8VYB9</accession>
<evidence type="ECO:0000256" key="5">
    <source>
        <dbReference type="PROSITE-ProRule" id="PRU01091"/>
    </source>
</evidence>
<keyword evidence="2" id="KW-0805">Transcription regulation</keyword>
<dbReference type="SUPFAM" id="SSF46894">
    <property type="entry name" value="C-terminal effector domain of the bipartite response regulators"/>
    <property type="match status" value="1"/>
</dbReference>
<comment type="similarity">
    <text evidence="1">Belongs to the AfsR/DnrI/RedD regulatory family.</text>
</comment>
<keyword evidence="9" id="KW-1185">Reference proteome</keyword>
<dbReference type="PROSITE" id="PS51755">
    <property type="entry name" value="OMPR_PHOB"/>
    <property type="match status" value="1"/>
</dbReference>
<dbReference type="Gene3D" id="3.40.50.300">
    <property type="entry name" value="P-loop containing nucleotide triphosphate hydrolases"/>
    <property type="match status" value="1"/>
</dbReference>
<dbReference type="PANTHER" id="PTHR35807:SF1">
    <property type="entry name" value="TRANSCRIPTIONAL REGULATOR REDD"/>
    <property type="match status" value="1"/>
</dbReference>
<dbReference type="RefSeq" id="WP_285188911.1">
    <property type="nucleotide sequence ID" value="NZ_CP126981.1"/>
</dbReference>
<feature type="domain" description="OmpR/PhoB-type" evidence="7">
    <location>
        <begin position="1"/>
        <end position="99"/>
    </location>
</feature>
<dbReference type="InterPro" id="IPR011990">
    <property type="entry name" value="TPR-like_helical_dom_sf"/>
</dbReference>
<dbReference type="CDD" id="cd15831">
    <property type="entry name" value="BTAD"/>
    <property type="match status" value="1"/>
</dbReference>
<dbReference type="Pfam" id="PF03704">
    <property type="entry name" value="BTAD"/>
    <property type="match status" value="1"/>
</dbReference>
<keyword evidence="3 5" id="KW-0238">DNA-binding</keyword>
<dbReference type="SUPFAM" id="SSF48452">
    <property type="entry name" value="TPR-like"/>
    <property type="match status" value="1"/>
</dbReference>
<dbReference type="Pfam" id="PF13191">
    <property type="entry name" value="AAA_16"/>
    <property type="match status" value="1"/>
</dbReference>
<dbReference type="PANTHER" id="PTHR35807">
    <property type="entry name" value="TRANSCRIPTIONAL REGULATOR REDD-RELATED"/>
    <property type="match status" value="1"/>
</dbReference>
<dbReference type="InterPro" id="IPR041664">
    <property type="entry name" value="AAA_16"/>
</dbReference>
<dbReference type="Gene3D" id="1.10.10.10">
    <property type="entry name" value="Winged helix-like DNA-binding domain superfamily/Winged helix DNA-binding domain"/>
    <property type="match status" value="1"/>
</dbReference>
<feature type="DNA-binding region" description="OmpR/PhoB-type" evidence="5">
    <location>
        <begin position="1"/>
        <end position="99"/>
    </location>
</feature>
<reference evidence="8 9" key="1">
    <citation type="journal article" date="2023" name="Microbiol. Resour. Announc.">
        <title>Complete Genome Sequence of Mycobacterium wuenschmanii, a novel Nontuberculous Mycobacterium Isolated from a captive population of Amazon Milk Frogs.</title>
        <authorList>
            <person name="Hicks J."/>
            <person name="Zeineldin M."/>
            <person name="Ward H."/>
            <person name="Wuenschmann A."/>
            <person name="Camp P."/>
            <person name="Farrell D."/>
            <person name="Lehman K."/>
            <person name="Thacker T."/>
            <person name="Cuthbert E."/>
        </authorList>
    </citation>
    <scope>NUCLEOTIDE SEQUENCE [LARGE SCALE GENOMIC DNA]</scope>
    <source>
        <strain evidence="8 9">Wuenschmanii</strain>
    </source>
</reference>
<evidence type="ECO:0000313" key="8">
    <source>
        <dbReference type="EMBL" id="WIM88625.1"/>
    </source>
</evidence>
<evidence type="ECO:0000256" key="3">
    <source>
        <dbReference type="ARBA" id="ARBA00023125"/>
    </source>
</evidence>
<dbReference type="SMART" id="SM01043">
    <property type="entry name" value="BTAD"/>
    <property type="match status" value="1"/>
</dbReference>
<dbReference type="InterPro" id="IPR016032">
    <property type="entry name" value="Sig_transdc_resp-reg_C-effctor"/>
</dbReference>
<dbReference type="SMART" id="SM00382">
    <property type="entry name" value="AAA"/>
    <property type="match status" value="1"/>
</dbReference>
<dbReference type="SUPFAM" id="SSF52540">
    <property type="entry name" value="P-loop containing nucleoside triphosphate hydrolases"/>
    <property type="match status" value="1"/>
</dbReference>
<evidence type="ECO:0000259" key="7">
    <source>
        <dbReference type="PROSITE" id="PS51755"/>
    </source>
</evidence>
<name>A0ABY8VYB9_9MYCO</name>
<organism evidence="8 9">
    <name type="scientific">Candidatus Mycobacterium wuenschmannii</name>
    <dbReference type="NCBI Taxonomy" id="3027808"/>
    <lineage>
        <taxon>Bacteria</taxon>
        <taxon>Bacillati</taxon>
        <taxon>Actinomycetota</taxon>
        <taxon>Actinomycetes</taxon>
        <taxon>Mycobacteriales</taxon>
        <taxon>Mycobacteriaceae</taxon>
        <taxon>Mycobacterium</taxon>
    </lineage>
</organism>
<dbReference type="Pfam" id="PF00486">
    <property type="entry name" value="Trans_reg_C"/>
    <property type="match status" value="1"/>
</dbReference>
<dbReference type="InterPro" id="IPR027417">
    <property type="entry name" value="P-loop_NTPase"/>
</dbReference>
<dbReference type="EMBL" id="CP126981">
    <property type="protein sequence ID" value="WIM88625.1"/>
    <property type="molecule type" value="Genomic_DNA"/>
</dbReference>
<protein>
    <submittedName>
        <fullName evidence="8">BTAD domain-containing putative transcriptional regulator</fullName>
    </submittedName>
</protein>
<evidence type="ECO:0000313" key="9">
    <source>
        <dbReference type="Proteomes" id="UP001236585"/>
    </source>
</evidence>
<gene>
    <name evidence="8" type="ORF">PT015_03785</name>
</gene>
<dbReference type="InterPro" id="IPR005158">
    <property type="entry name" value="BTAD"/>
</dbReference>
<proteinExistence type="inferred from homology"/>